<dbReference type="Pfam" id="PF04677">
    <property type="entry name" value="CwfJ_C_1"/>
    <property type="match status" value="1"/>
</dbReference>
<gene>
    <name evidence="4" type="ORF">B0T11DRAFT_63454</name>
</gene>
<dbReference type="InterPro" id="IPR006767">
    <property type="entry name" value="Cwf19-like_C_dom-2"/>
</dbReference>
<feature type="domain" description="Cwf19-like C-terminal" evidence="3">
    <location>
        <begin position="304"/>
        <end position="430"/>
    </location>
</feature>
<dbReference type="GO" id="GO:0071014">
    <property type="term" value="C:post-mRNA release spliceosomal complex"/>
    <property type="evidence" value="ECO:0007669"/>
    <property type="project" value="TreeGrafter"/>
</dbReference>
<dbReference type="PANTHER" id="PTHR12072:SF4">
    <property type="entry name" value="CWF19-LIKE PROTEIN 1"/>
    <property type="match status" value="1"/>
</dbReference>
<protein>
    <submittedName>
        <fullName evidence="4">CwfJ domain-containing protein</fullName>
    </submittedName>
</protein>
<dbReference type="InterPro" id="IPR040194">
    <property type="entry name" value="Cwf19-like"/>
</dbReference>
<evidence type="ECO:0000259" key="2">
    <source>
        <dbReference type="Pfam" id="PF04676"/>
    </source>
</evidence>
<evidence type="ECO:0000313" key="4">
    <source>
        <dbReference type="EMBL" id="KAH7368357.1"/>
    </source>
</evidence>
<dbReference type="CDD" id="cd07380">
    <property type="entry name" value="MPP_CWF19_N"/>
    <property type="match status" value="1"/>
</dbReference>
<dbReference type="AlphaFoldDB" id="A0A8K0TPI3"/>
<dbReference type="InterPro" id="IPR006768">
    <property type="entry name" value="Cwf19-like_C_dom-1"/>
</dbReference>
<evidence type="ECO:0000313" key="5">
    <source>
        <dbReference type="Proteomes" id="UP000813385"/>
    </source>
</evidence>
<dbReference type="GO" id="GO:0061632">
    <property type="term" value="F:RNA lariat debranching enzyme activator activity"/>
    <property type="evidence" value="ECO:0007669"/>
    <property type="project" value="TreeGrafter"/>
</dbReference>
<feature type="domain" description="Cwf19-like protein C-terminal" evidence="2">
    <location>
        <begin position="496"/>
        <end position="547"/>
    </location>
</feature>
<evidence type="ECO:0000259" key="3">
    <source>
        <dbReference type="Pfam" id="PF04677"/>
    </source>
</evidence>
<accession>A0A8K0TPI3</accession>
<proteinExistence type="predicted"/>
<organism evidence="4 5">
    <name type="scientific">Plectosphaerella cucumerina</name>
    <dbReference type="NCBI Taxonomy" id="40658"/>
    <lineage>
        <taxon>Eukaryota</taxon>
        <taxon>Fungi</taxon>
        <taxon>Dikarya</taxon>
        <taxon>Ascomycota</taxon>
        <taxon>Pezizomycotina</taxon>
        <taxon>Sordariomycetes</taxon>
        <taxon>Hypocreomycetidae</taxon>
        <taxon>Glomerellales</taxon>
        <taxon>Plectosphaerellaceae</taxon>
        <taxon>Plectosphaerella</taxon>
    </lineage>
</organism>
<dbReference type="EMBL" id="JAGPXD010000002">
    <property type="protein sequence ID" value="KAH7368357.1"/>
    <property type="molecule type" value="Genomic_DNA"/>
</dbReference>
<feature type="compositionally biased region" description="Basic residues" evidence="1">
    <location>
        <begin position="286"/>
        <end position="298"/>
    </location>
</feature>
<dbReference type="PANTHER" id="PTHR12072">
    <property type="entry name" value="CWF19, CELL CYCLE CONTROL PROTEIN"/>
    <property type="match status" value="1"/>
</dbReference>
<keyword evidence="5" id="KW-1185">Reference proteome</keyword>
<name>A0A8K0TPI3_9PEZI</name>
<dbReference type="Proteomes" id="UP000813385">
    <property type="component" value="Unassembled WGS sequence"/>
</dbReference>
<dbReference type="Pfam" id="PF04676">
    <property type="entry name" value="CwfJ_C_2"/>
    <property type="match status" value="1"/>
</dbReference>
<reference evidence="4" key="1">
    <citation type="journal article" date="2021" name="Nat. Commun.">
        <title>Genetic determinants of endophytism in the Arabidopsis root mycobiome.</title>
        <authorList>
            <person name="Mesny F."/>
            <person name="Miyauchi S."/>
            <person name="Thiergart T."/>
            <person name="Pickel B."/>
            <person name="Atanasova L."/>
            <person name="Karlsson M."/>
            <person name="Huettel B."/>
            <person name="Barry K.W."/>
            <person name="Haridas S."/>
            <person name="Chen C."/>
            <person name="Bauer D."/>
            <person name="Andreopoulos W."/>
            <person name="Pangilinan J."/>
            <person name="LaButti K."/>
            <person name="Riley R."/>
            <person name="Lipzen A."/>
            <person name="Clum A."/>
            <person name="Drula E."/>
            <person name="Henrissat B."/>
            <person name="Kohler A."/>
            <person name="Grigoriev I.V."/>
            <person name="Martin F.M."/>
            <person name="Hacquard S."/>
        </authorList>
    </citation>
    <scope>NUCLEOTIDE SEQUENCE</scope>
    <source>
        <strain evidence="4">MPI-CAGE-AT-0016</strain>
    </source>
</reference>
<sequence>MASIKVLVFGSLNGALEQAFAKAASLHAKNNFSFAILTGDTFGPNGDETAAALISGGIKVPLPTYFTVGTTPLPTSIIAKIEADEEIAENMHYLGKRSTTKTTDGIRIVALGGQLDPELMGGTSKEQYLPFHSAHDAKTLKGAGKADILLTAVWPAAIWAGSKLSLSPENQASILSTQDISQLCSTLKPRYHLSASAGEFFWEREPFLQQKEEGADAAPVTRFISMAPFGNASKAKAMYAFSLNLQDTAVEIPPNTTVSPFSQKAPKRRSDDEAGFSRFSNGNHRGGQHGRDRKRKRPLPPPGPDRCFFCLSNPNLSLHMVCSVGDDSYLATAKGPLATPTTFAEHGLNFPGHFIITPQAHTAQIAHAAESYSIEDGRKTYNEMVRYKEALQAMVAKTSGHKLGAVTWEISRARNIHSHWQFHPVPADMVYKGVVEAGFKVEAENQKYPAFEEKELSFDDQRSAGDYFRLWIWADNGEDRIKGQSLVMPLPDGPDAPRFDLQYPRRVVAKLLGLESRFIWQDCSQTEDEEKADVKAYRAAFKEWDFTTPAQA</sequence>
<dbReference type="GO" id="GO:0000398">
    <property type="term" value="P:mRNA splicing, via spliceosome"/>
    <property type="evidence" value="ECO:0007669"/>
    <property type="project" value="TreeGrafter"/>
</dbReference>
<feature type="region of interest" description="Disordered" evidence="1">
    <location>
        <begin position="253"/>
        <end position="300"/>
    </location>
</feature>
<evidence type="ECO:0000256" key="1">
    <source>
        <dbReference type="SAM" id="MobiDB-lite"/>
    </source>
</evidence>
<dbReference type="OrthoDB" id="444325at2759"/>
<comment type="caution">
    <text evidence="4">The sequence shown here is derived from an EMBL/GenBank/DDBJ whole genome shotgun (WGS) entry which is preliminary data.</text>
</comment>